<evidence type="ECO:0000256" key="9">
    <source>
        <dbReference type="SAM" id="MobiDB-lite"/>
    </source>
</evidence>
<feature type="repeat" description="Hemopexin" evidence="7">
    <location>
        <begin position="571"/>
        <end position="627"/>
    </location>
</feature>
<dbReference type="GO" id="GO:0005615">
    <property type="term" value="C:extracellular space"/>
    <property type="evidence" value="ECO:0007669"/>
    <property type="project" value="TreeGrafter"/>
</dbReference>
<feature type="repeat" description="Hemopexin" evidence="7">
    <location>
        <begin position="248"/>
        <end position="292"/>
    </location>
</feature>
<evidence type="ECO:0000256" key="6">
    <source>
        <dbReference type="ARBA" id="ARBA00023180"/>
    </source>
</evidence>
<evidence type="ECO:0000256" key="10">
    <source>
        <dbReference type="SAM" id="SignalP"/>
    </source>
</evidence>
<dbReference type="EMBL" id="JADWDJ010000015">
    <property type="protein sequence ID" value="KAG5269168.1"/>
    <property type="molecule type" value="Genomic_DNA"/>
</dbReference>
<dbReference type="SUPFAM" id="SSF50923">
    <property type="entry name" value="Hemopexin-like domain"/>
    <property type="match status" value="2"/>
</dbReference>
<feature type="region of interest" description="Disordered" evidence="9">
    <location>
        <begin position="72"/>
        <end position="112"/>
    </location>
</feature>
<dbReference type="Pfam" id="PF00045">
    <property type="entry name" value="Hemopexin"/>
    <property type="match status" value="3"/>
</dbReference>
<evidence type="ECO:0000259" key="11">
    <source>
        <dbReference type="PROSITE" id="PS50958"/>
    </source>
</evidence>
<evidence type="ECO:0000256" key="3">
    <source>
        <dbReference type="ARBA" id="ARBA00022729"/>
    </source>
</evidence>
<dbReference type="InterPro" id="IPR001212">
    <property type="entry name" value="Somatomedin_B_dom"/>
</dbReference>
<dbReference type="GO" id="GO:0005178">
    <property type="term" value="F:integrin binding"/>
    <property type="evidence" value="ECO:0007669"/>
    <property type="project" value="TreeGrafter"/>
</dbReference>
<keyword evidence="8" id="KW-0175">Coiled coil</keyword>
<dbReference type="GO" id="GO:0050840">
    <property type="term" value="F:extracellular matrix binding"/>
    <property type="evidence" value="ECO:0007669"/>
    <property type="project" value="TreeGrafter"/>
</dbReference>
<dbReference type="InterPro" id="IPR018487">
    <property type="entry name" value="Hemopexin-like_repeat"/>
</dbReference>
<feature type="repeat" description="Hemopexin" evidence="7">
    <location>
        <begin position="341"/>
        <end position="391"/>
    </location>
</feature>
<evidence type="ECO:0000256" key="5">
    <source>
        <dbReference type="ARBA" id="ARBA00023157"/>
    </source>
</evidence>
<dbReference type="InterPro" id="IPR020436">
    <property type="entry name" value="SMB_chordata"/>
</dbReference>
<dbReference type="InterPro" id="IPR051298">
    <property type="entry name" value="Heme_transport/Cell_adhesion"/>
</dbReference>
<keyword evidence="6" id="KW-0325">Glycoprotein</keyword>
<feature type="region of interest" description="Disordered" evidence="9">
    <location>
        <begin position="128"/>
        <end position="147"/>
    </location>
</feature>
<accession>A0AAV6G223</accession>
<sequence>MRPRLILLALTLLHTTCHSQESCENRCENGFDAQKTCQCDTMCRYYQSCCSDYETACRMHIRGDTFVFAEDDDEQMSPTKATGGGRSQGRLSDPSTTAMTATDAGTRAGSTAELRPKPSIATRIPLEGPTEVAPSKTDVPNTDESDTADALITDVLRTTDVSSATAVAITADVPRITNVSSATVMPITADVPRATDVPSATVLPITADVLHTTHVSSATVMPITADVLKVTDPKPTQPPDPDADACSGRPFDAFLQLKNGTLFAFRGIYFFGLDDKSVLPGYPRLIKDVWGISGPIDAAFTRINCQGKTYFFKGNKYWRFEDEVLDEDYPRDISVGFEKVPDDLDAAFSAPAHGHHGKEKVYFFKGDQYYQYEFKHQPTHEECIQMSLRSPSMPFLHYTNMYYQSWEEFYNIIFGGFPGHHHGPHFINKDWKGLKAPIDAVMAGRLYVIPRPPPRQDQNRNNQQQWDHGWGQQWSSRRRQNRSPQWPGSSQWGVNIGREFAERGMNVGREFAERGMNIGREFMGTRSRDDRLRDVEDRWRDEQDRRRDEEERLRDRWRDENRRRYDYDYRFDPQDDFLLDRVRKSQPVQSVYFFKGDKYYRVDLQSKRVDPASPPYPRSIGKYWLGCKEKPGAERK</sequence>
<evidence type="ECO:0000256" key="4">
    <source>
        <dbReference type="ARBA" id="ARBA00022737"/>
    </source>
</evidence>
<evidence type="ECO:0000256" key="1">
    <source>
        <dbReference type="ARBA" id="ARBA00004613"/>
    </source>
</evidence>
<evidence type="ECO:0000256" key="7">
    <source>
        <dbReference type="PROSITE-ProRule" id="PRU01011"/>
    </source>
</evidence>
<keyword evidence="3 10" id="KW-0732">Signal</keyword>
<dbReference type="InterPro" id="IPR000585">
    <property type="entry name" value="Hemopexin-like_dom"/>
</dbReference>
<feature type="region of interest" description="Disordered" evidence="9">
    <location>
        <begin position="449"/>
        <end position="492"/>
    </location>
</feature>
<dbReference type="PRINTS" id="PR00022">
    <property type="entry name" value="SOMATOMEDINB"/>
</dbReference>
<evidence type="ECO:0000256" key="8">
    <source>
        <dbReference type="SAM" id="Coils"/>
    </source>
</evidence>
<gene>
    <name evidence="12" type="ORF">AALO_G00199030</name>
</gene>
<evidence type="ECO:0000313" key="12">
    <source>
        <dbReference type="EMBL" id="KAG5269168.1"/>
    </source>
</evidence>
<feature type="compositionally biased region" description="Polar residues" evidence="9">
    <location>
        <begin position="89"/>
        <end position="100"/>
    </location>
</feature>
<dbReference type="SMART" id="SM00120">
    <property type="entry name" value="HX"/>
    <property type="match status" value="4"/>
</dbReference>
<dbReference type="InterPro" id="IPR036024">
    <property type="entry name" value="Somatomedin_B-like_dom_sf"/>
</dbReference>
<dbReference type="CDD" id="cd00094">
    <property type="entry name" value="HX"/>
    <property type="match status" value="1"/>
</dbReference>
<dbReference type="SMART" id="SM00201">
    <property type="entry name" value="SO"/>
    <property type="match status" value="1"/>
</dbReference>
<keyword evidence="13" id="KW-1185">Reference proteome</keyword>
<feature type="domain" description="SMB" evidence="11">
    <location>
        <begin position="19"/>
        <end position="62"/>
    </location>
</feature>
<dbReference type="Gene3D" id="2.110.10.10">
    <property type="entry name" value="Hemopexin-like domain"/>
    <property type="match status" value="2"/>
</dbReference>
<reference evidence="12" key="1">
    <citation type="submission" date="2020-10" db="EMBL/GenBank/DDBJ databases">
        <title>Chromosome-scale genome assembly of the Allis shad, Alosa alosa.</title>
        <authorList>
            <person name="Margot Z."/>
            <person name="Christophe K."/>
            <person name="Cabau C."/>
            <person name="Louis A."/>
            <person name="Berthelot C."/>
            <person name="Parey E."/>
            <person name="Roest Crollius H."/>
            <person name="Montfort J."/>
            <person name="Robinson-Rechavi M."/>
            <person name="Bucao C."/>
            <person name="Bouchez O."/>
            <person name="Gislard M."/>
            <person name="Lluch J."/>
            <person name="Milhes M."/>
            <person name="Lampietro C."/>
            <person name="Lopez Roques C."/>
            <person name="Donnadieu C."/>
            <person name="Braasch I."/>
            <person name="Desvignes T."/>
            <person name="Postlethwait J."/>
            <person name="Bobe J."/>
            <person name="Guiguen Y."/>
        </authorList>
    </citation>
    <scope>NUCLEOTIDE SEQUENCE</scope>
    <source>
        <strain evidence="12">M-15738</strain>
        <tissue evidence="12">Blood</tissue>
    </source>
</reference>
<dbReference type="PROSITE" id="PS51642">
    <property type="entry name" value="HEMOPEXIN_2"/>
    <property type="match status" value="4"/>
</dbReference>
<keyword evidence="2" id="KW-0964">Secreted</keyword>
<dbReference type="Pfam" id="PF01033">
    <property type="entry name" value="Somatomedin_B"/>
    <property type="match status" value="1"/>
</dbReference>
<dbReference type="SUPFAM" id="SSF90188">
    <property type="entry name" value="Somatomedin B domain"/>
    <property type="match status" value="1"/>
</dbReference>
<dbReference type="Proteomes" id="UP000823561">
    <property type="component" value="Chromosome 15"/>
</dbReference>
<keyword evidence="5" id="KW-1015">Disulfide bond</keyword>
<dbReference type="PANTHER" id="PTHR22917:SF7">
    <property type="entry name" value="VITRONECTIN A"/>
    <property type="match status" value="1"/>
</dbReference>
<name>A0AAV6G223_9TELE</name>
<dbReference type="PROSITE" id="PS50958">
    <property type="entry name" value="SMB_2"/>
    <property type="match status" value="1"/>
</dbReference>
<keyword evidence="4" id="KW-0677">Repeat</keyword>
<dbReference type="GO" id="GO:0033627">
    <property type="term" value="P:cell adhesion mediated by integrin"/>
    <property type="evidence" value="ECO:0007669"/>
    <property type="project" value="TreeGrafter"/>
</dbReference>
<feature type="compositionally biased region" description="Low complexity" evidence="9">
    <location>
        <begin position="459"/>
        <end position="475"/>
    </location>
</feature>
<dbReference type="GO" id="GO:0006955">
    <property type="term" value="P:immune response"/>
    <property type="evidence" value="ECO:0007669"/>
    <property type="project" value="InterPro"/>
</dbReference>
<dbReference type="GO" id="GO:0005044">
    <property type="term" value="F:scavenger receptor activity"/>
    <property type="evidence" value="ECO:0007669"/>
    <property type="project" value="InterPro"/>
</dbReference>
<dbReference type="AlphaFoldDB" id="A0AAV6G223"/>
<dbReference type="PANTHER" id="PTHR22917">
    <property type="entry name" value="HEMOPEXIN DOMAIN-CONTAINING PROTEIN"/>
    <property type="match status" value="1"/>
</dbReference>
<proteinExistence type="predicted"/>
<feature type="repeat" description="Hemopexin" evidence="7">
    <location>
        <begin position="293"/>
        <end position="340"/>
    </location>
</feature>
<comment type="subcellular location">
    <subcellularLocation>
        <location evidence="1">Secreted</location>
    </subcellularLocation>
</comment>
<dbReference type="GO" id="GO:0030247">
    <property type="term" value="F:polysaccharide binding"/>
    <property type="evidence" value="ECO:0007669"/>
    <property type="project" value="InterPro"/>
</dbReference>
<dbReference type="InterPro" id="IPR036375">
    <property type="entry name" value="Hemopexin-like_dom_sf"/>
</dbReference>
<feature type="coiled-coil region" evidence="8">
    <location>
        <begin position="532"/>
        <end position="560"/>
    </location>
</feature>
<protein>
    <recommendedName>
        <fullName evidence="11">SMB domain-containing protein</fullName>
    </recommendedName>
</protein>
<feature type="signal peptide" evidence="10">
    <location>
        <begin position="1"/>
        <end position="19"/>
    </location>
</feature>
<evidence type="ECO:0000313" key="13">
    <source>
        <dbReference type="Proteomes" id="UP000823561"/>
    </source>
</evidence>
<evidence type="ECO:0000256" key="2">
    <source>
        <dbReference type="ARBA" id="ARBA00022525"/>
    </source>
</evidence>
<dbReference type="GO" id="GO:0007160">
    <property type="term" value="P:cell-matrix adhesion"/>
    <property type="evidence" value="ECO:0007669"/>
    <property type="project" value="TreeGrafter"/>
</dbReference>
<dbReference type="PROSITE" id="PS00524">
    <property type="entry name" value="SMB_1"/>
    <property type="match status" value="1"/>
</dbReference>
<dbReference type="Gene3D" id="4.10.410.20">
    <property type="match status" value="1"/>
</dbReference>
<feature type="chain" id="PRO_5043887915" description="SMB domain-containing protein" evidence="10">
    <location>
        <begin position="20"/>
        <end position="636"/>
    </location>
</feature>
<comment type="caution">
    <text evidence="12">The sequence shown here is derived from an EMBL/GenBank/DDBJ whole genome shotgun (WGS) entry which is preliminary data.</text>
</comment>
<organism evidence="12 13">
    <name type="scientific">Alosa alosa</name>
    <name type="common">allis shad</name>
    <dbReference type="NCBI Taxonomy" id="278164"/>
    <lineage>
        <taxon>Eukaryota</taxon>
        <taxon>Metazoa</taxon>
        <taxon>Chordata</taxon>
        <taxon>Craniata</taxon>
        <taxon>Vertebrata</taxon>
        <taxon>Euteleostomi</taxon>
        <taxon>Actinopterygii</taxon>
        <taxon>Neopterygii</taxon>
        <taxon>Teleostei</taxon>
        <taxon>Clupei</taxon>
        <taxon>Clupeiformes</taxon>
        <taxon>Clupeoidei</taxon>
        <taxon>Clupeidae</taxon>
        <taxon>Alosa</taxon>
    </lineage>
</organism>